<dbReference type="InterPro" id="IPR054518">
    <property type="entry name" value="ABHD16_N"/>
</dbReference>
<dbReference type="Proteomes" id="UP001286313">
    <property type="component" value="Unassembled WGS sequence"/>
</dbReference>
<comment type="caution">
    <text evidence="3">The sequence shown here is derived from an EMBL/GenBank/DDBJ whole genome shotgun (WGS) entry which is preliminary data.</text>
</comment>
<evidence type="ECO:0000313" key="3">
    <source>
        <dbReference type="EMBL" id="KAK3850478.1"/>
    </source>
</evidence>
<protein>
    <recommendedName>
        <fullName evidence="2">Phosphatidylserine Lipase ABHD16 N-terminal domain-containing protein</fullName>
    </recommendedName>
</protein>
<proteinExistence type="predicted"/>
<evidence type="ECO:0000259" key="2">
    <source>
        <dbReference type="Pfam" id="PF22990"/>
    </source>
</evidence>
<evidence type="ECO:0000256" key="1">
    <source>
        <dbReference type="SAM" id="Phobius"/>
    </source>
</evidence>
<keyword evidence="1" id="KW-0812">Transmembrane</keyword>
<dbReference type="Pfam" id="PF22990">
    <property type="entry name" value="ABHD16_N"/>
    <property type="match status" value="1"/>
</dbReference>
<gene>
    <name evidence="4" type="ORF">Pcinc_039185</name>
    <name evidence="3" type="ORF">Pcinc_042818</name>
</gene>
<reference evidence="3" key="1">
    <citation type="submission" date="2023-10" db="EMBL/GenBank/DDBJ databases">
        <title>Genome assemblies of two species of porcelain crab, Petrolisthes cinctipes and Petrolisthes manimaculis (Anomura: Porcellanidae).</title>
        <authorList>
            <person name="Angst P."/>
        </authorList>
    </citation>
    <scope>NUCLEOTIDE SEQUENCE</scope>
    <source>
        <strain evidence="3">PB745_01</strain>
        <tissue evidence="3">Gill</tissue>
    </source>
</reference>
<keyword evidence="5" id="KW-1185">Reference proteome</keyword>
<dbReference type="EMBL" id="JAWQEG010006622">
    <property type="protein sequence ID" value="KAK3854326.1"/>
    <property type="molecule type" value="Genomic_DNA"/>
</dbReference>
<keyword evidence="1" id="KW-1133">Transmembrane helix</keyword>
<name>A0AAE1BHP5_PETCI</name>
<dbReference type="EMBL" id="JAWQEG010008362">
    <property type="protein sequence ID" value="KAK3850478.1"/>
    <property type="molecule type" value="Genomic_DNA"/>
</dbReference>
<accession>A0AAE1BHP5</accession>
<feature type="domain" description="Phosphatidylserine Lipase ABHD16 N-terminal" evidence="2">
    <location>
        <begin position="5"/>
        <end position="130"/>
    </location>
</feature>
<keyword evidence="1" id="KW-0472">Membrane</keyword>
<feature type="transmembrane region" description="Helical" evidence="1">
    <location>
        <begin position="69"/>
        <end position="89"/>
    </location>
</feature>
<evidence type="ECO:0000313" key="4">
    <source>
        <dbReference type="EMBL" id="KAK3854326.1"/>
    </source>
</evidence>
<sequence>MGLVKSCIVGPHLNTIYIDSKNIHDETIYNPNSLEKMGTTVITGLYTLGHVGLYTTPIWVPVFSKCCGFYTALKGGVGLGVLLGLGVLVRGLGRRSNKSYIQFLEVLSSLDLDEKPSEEAMRALRRYDFDYSAWPINFKWSDVPEKDR</sequence>
<organism evidence="3 5">
    <name type="scientific">Petrolisthes cinctipes</name>
    <name type="common">Flat porcelain crab</name>
    <dbReference type="NCBI Taxonomy" id="88211"/>
    <lineage>
        <taxon>Eukaryota</taxon>
        <taxon>Metazoa</taxon>
        <taxon>Ecdysozoa</taxon>
        <taxon>Arthropoda</taxon>
        <taxon>Crustacea</taxon>
        <taxon>Multicrustacea</taxon>
        <taxon>Malacostraca</taxon>
        <taxon>Eumalacostraca</taxon>
        <taxon>Eucarida</taxon>
        <taxon>Decapoda</taxon>
        <taxon>Pleocyemata</taxon>
        <taxon>Anomura</taxon>
        <taxon>Galatheoidea</taxon>
        <taxon>Porcellanidae</taxon>
        <taxon>Petrolisthes</taxon>
    </lineage>
</organism>
<dbReference type="AlphaFoldDB" id="A0AAE1BHP5"/>
<evidence type="ECO:0000313" key="5">
    <source>
        <dbReference type="Proteomes" id="UP001286313"/>
    </source>
</evidence>